<feature type="transmembrane region" description="Helical" evidence="1">
    <location>
        <begin position="53"/>
        <end position="72"/>
    </location>
</feature>
<proteinExistence type="predicted"/>
<dbReference type="AlphaFoldDB" id="A0A1F5ZKV2"/>
<protein>
    <recommendedName>
        <fullName evidence="4">DUF485 domain-containing protein</fullName>
    </recommendedName>
</protein>
<keyword evidence="1" id="KW-0472">Membrane</keyword>
<name>A0A1F5ZKV2_9BACT</name>
<feature type="transmembrane region" description="Helical" evidence="1">
    <location>
        <begin position="22"/>
        <end position="47"/>
    </location>
</feature>
<dbReference type="STRING" id="1798375.A2773_01915"/>
<dbReference type="Proteomes" id="UP000177383">
    <property type="component" value="Unassembled WGS sequence"/>
</dbReference>
<accession>A0A1F5ZKV2</accession>
<keyword evidence="1" id="KW-1133">Transmembrane helix</keyword>
<evidence type="ECO:0008006" key="4">
    <source>
        <dbReference type="Google" id="ProtNLM"/>
    </source>
</evidence>
<sequence>MDSAHNLDILDPQRYRHPKERLYLAIAVVITLVYYLFIILSIIGGGFDALDTPFFLLGFTLFLFLCIWSAWLL</sequence>
<evidence type="ECO:0000256" key="1">
    <source>
        <dbReference type="SAM" id="Phobius"/>
    </source>
</evidence>
<reference evidence="2 3" key="1">
    <citation type="journal article" date="2016" name="Nat. Commun.">
        <title>Thousands of microbial genomes shed light on interconnected biogeochemical processes in an aquifer system.</title>
        <authorList>
            <person name="Anantharaman K."/>
            <person name="Brown C.T."/>
            <person name="Hug L.A."/>
            <person name="Sharon I."/>
            <person name="Castelle C.J."/>
            <person name="Probst A.J."/>
            <person name="Thomas B.C."/>
            <person name="Singh A."/>
            <person name="Wilkins M.J."/>
            <person name="Karaoz U."/>
            <person name="Brodie E.L."/>
            <person name="Williams K.H."/>
            <person name="Hubbard S.S."/>
            <person name="Banfield J.F."/>
        </authorList>
    </citation>
    <scope>NUCLEOTIDE SEQUENCE [LARGE SCALE GENOMIC DNA]</scope>
</reference>
<evidence type="ECO:0000313" key="3">
    <source>
        <dbReference type="Proteomes" id="UP000177383"/>
    </source>
</evidence>
<organism evidence="2 3">
    <name type="scientific">Candidatus Gottesmanbacteria bacterium RIFCSPHIGHO2_01_FULL_39_10</name>
    <dbReference type="NCBI Taxonomy" id="1798375"/>
    <lineage>
        <taxon>Bacteria</taxon>
        <taxon>Candidatus Gottesmaniibacteriota</taxon>
    </lineage>
</organism>
<comment type="caution">
    <text evidence="2">The sequence shown here is derived from an EMBL/GenBank/DDBJ whole genome shotgun (WGS) entry which is preliminary data.</text>
</comment>
<evidence type="ECO:0000313" key="2">
    <source>
        <dbReference type="EMBL" id="OGG12944.1"/>
    </source>
</evidence>
<keyword evidence="1" id="KW-0812">Transmembrane</keyword>
<dbReference type="EMBL" id="MFJE01000068">
    <property type="protein sequence ID" value="OGG12944.1"/>
    <property type="molecule type" value="Genomic_DNA"/>
</dbReference>
<gene>
    <name evidence="2" type="ORF">A2773_01915</name>
</gene>